<dbReference type="InterPro" id="IPR008160">
    <property type="entry name" value="Collagen"/>
</dbReference>
<comment type="function">
    <text evidence="1">Initiates complement activation and/or interferes in platelet aggregation and/or blood coagulation.</text>
</comment>
<feature type="compositionally biased region" description="Low complexity" evidence="11">
    <location>
        <begin position="53"/>
        <end position="70"/>
    </location>
</feature>
<feature type="region of interest" description="Disordered" evidence="11">
    <location>
        <begin position="49"/>
        <end position="123"/>
    </location>
</feature>
<dbReference type="Proteomes" id="UP000189705">
    <property type="component" value="Unplaced"/>
</dbReference>
<protein>
    <submittedName>
        <fullName evidence="15">Ficolin-3 isoform X1</fullName>
    </submittedName>
</protein>
<dbReference type="InterPro" id="IPR020837">
    <property type="entry name" value="Fibrinogen_CS"/>
</dbReference>
<dbReference type="Gene3D" id="3.90.215.10">
    <property type="entry name" value="Gamma Fibrinogen, chain A, domain 1"/>
    <property type="match status" value="1"/>
</dbReference>
<dbReference type="PROSITE" id="PS00514">
    <property type="entry name" value="FIBRINOGEN_C_1"/>
    <property type="match status" value="1"/>
</dbReference>
<keyword evidence="4" id="KW-0964">Secreted</keyword>
<evidence type="ECO:0000256" key="8">
    <source>
        <dbReference type="ARBA" id="ARBA00023220"/>
    </source>
</evidence>
<evidence type="ECO:0000256" key="11">
    <source>
        <dbReference type="SAM" id="MobiDB-lite"/>
    </source>
</evidence>
<evidence type="ECO:0000256" key="4">
    <source>
        <dbReference type="ARBA" id="ARBA00022525"/>
    </source>
</evidence>
<dbReference type="PANTHER" id="PTHR19143:SF415">
    <property type="entry name" value="FICOLIN-3"/>
    <property type="match status" value="1"/>
</dbReference>
<feature type="domain" description="Fibrinogen C-terminal" evidence="13">
    <location>
        <begin position="120"/>
        <end position="337"/>
    </location>
</feature>
<organism evidence="14 15">
    <name type="scientific">Alligator sinensis</name>
    <name type="common">Chinese alligator</name>
    <dbReference type="NCBI Taxonomy" id="38654"/>
    <lineage>
        <taxon>Eukaryota</taxon>
        <taxon>Metazoa</taxon>
        <taxon>Chordata</taxon>
        <taxon>Craniata</taxon>
        <taxon>Vertebrata</taxon>
        <taxon>Euteleostomi</taxon>
        <taxon>Archelosauria</taxon>
        <taxon>Archosauria</taxon>
        <taxon>Crocodylia</taxon>
        <taxon>Alligatoridae</taxon>
        <taxon>Alligatorinae</taxon>
        <taxon>Alligator</taxon>
    </lineage>
</organism>
<name>A0A3Q0G8R6_ALLSI</name>
<dbReference type="GO" id="GO:0097367">
    <property type="term" value="F:carbohydrate derivative binding"/>
    <property type="evidence" value="ECO:0007669"/>
    <property type="project" value="TreeGrafter"/>
</dbReference>
<dbReference type="InterPro" id="IPR002181">
    <property type="entry name" value="Fibrinogen_a/b/g_C_dom"/>
</dbReference>
<evidence type="ECO:0000256" key="6">
    <source>
        <dbReference type="ARBA" id="ARBA00022729"/>
    </source>
</evidence>
<reference evidence="15" key="1">
    <citation type="submission" date="2025-08" db="UniProtKB">
        <authorList>
            <consortium name="RefSeq"/>
        </authorList>
    </citation>
    <scope>IDENTIFICATION</scope>
</reference>
<feature type="compositionally biased region" description="Low complexity" evidence="11">
    <location>
        <begin position="113"/>
        <end position="123"/>
    </location>
</feature>
<dbReference type="GO" id="GO:0005102">
    <property type="term" value="F:signaling receptor binding"/>
    <property type="evidence" value="ECO:0007669"/>
    <property type="project" value="TreeGrafter"/>
</dbReference>
<gene>
    <name evidence="15" type="primary">FCN3</name>
</gene>
<evidence type="ECO:0000256" key="7">
    <source>
        <dbReference type="ARBA" id="ARBA00023157"/>
    </source>
</evidence>
<keyword evidence="6 12" id="KW-0732">Signal</keyword>
<dbReference type="GeneID" id="102377719"/>
<dbReference type="Pfam" id="PF01391">
    <property type="entry name" value="Collagen"/>
    <property type="match status" value="1"/>
</dbReference>
<keyword evidence="5" id="KW-0800">Toxin</keyword>
<evidence type="ECO:0000256" key="12">
    <source>
        <dbReference type="SAM" id="SignalP"/>
    </source>
</evidence>
<keyword evidence="10" id="KW-0379">Hydroxylation</keyword>
<dbReference type="InParanoid" id="A0A3Q0G8R6"/>
<dbReference type="PROSITE" id="PS51406">
    <property type="entry name" value="FIBRINOGEN_C_2"/>
    <property type="match status" value="1"/>
</dbReference>
<evidence type="ECO:0000256" key="1">
    <source>
        <dbReference type="ARBA" id="ARBA00003654"/>
    </source>
</evidence>
<dbReference type="NCBIfam" id="NF040941">
    <property type="entry name" value="GGGWT_bact"/>
    <property type="match status" value="1"/>
</dbReference>
<comment type="subcellular location">
    <subcellularLocation>
        <location evidence="2">Secreted</location>
    </subcellularLocation>
</comment>
<evidence type="ECO:0000256" key="10">
    <source>
        <dbReference type="ARBA" id="ARBA00023278"/>
    </source>
</evidence>
<evidence type="ECO:0000313" key="14">
    <source>
        <dbReference type="Proteomes" id="UP000189705"/>
    </source>
</evidence>
<dbReference type="STRING" id="38654.A0A3Q0G8R6"/>
<dbReference type="FunFam" id="3.90.215.10:FF:000001">
    <property type="entry name" value="Tenascin isoform 1"/>
    <property type="match status" value="1"/>
</dbReference>
<dbReference type="Pfam" id="PF00147">
    <property type="entry name" value="Fibrinogen_C"/>
    <property type="match status" value="1"/>
</dbReference>
<dbReference type="SUPFAM" id="SSF56496">
    <property type="entry name" value="Fibrinogen C-terminal domain-like"/>
    <property type="match status" value="1"/>
</dbReference>
<evidence type="ECO:0000256" key="2">
    <source>
        <dbReference type="ARBA" id="ARBA00004613"/>
    </source>
</evidence>
<evidence type="ECO:0000313" key="15">
    <source>
        <dbReference type="RefSeq" id="XP_025054538.1"/>
    </source>
</evidence>
<dbReference type="PANTHER" id="PTHR19143">
    <property type="entry name" value="FIBRINOGEN/TENASCIN/ANGIOPOEITIN"/>
    <property type="match status" value="1"/>
</dbReference>
<evidence type="ECO:0000256" key="5">
    <source>
        <dbReference type="ARBA" id="ARBA00022656"/>
    </source>
</evidence>
<dbReference type="AlphaFoldDB" id="A0A3Q0G8R6"/>
<dbReference type="InterPro" id="IPR050373">
    <property type="entry name" value="Fibrinogen_C-term_domain"/>
</dbReference>
<keyword evidence="9" id="KW-1199">Hemostasis impairing toxin</keyword>
<dbReference type="GO" id="GO:0005615">
    <property type="term" value="C:extracellular space"/>
    <property type="evidence" value="ECO:0007669"/>
    <property type="project" value="TreeGrafter"/>
</dbReference>
<keyword evidence="7" id="KW-1015">Disulfide bond</keyword>
<evidence type="ECO:0000256" key="9">
    <source>
        <dbReference type="ARBA" id="ARBA00023240"/>
    </source>
</evidence>
<keyword evidence="14" id="KW-1185">Reference proteome</keyword>
<dbReference type="GO" id="GO:0003823">
    <property type="term" value="F:antigen binding"/>
    <property type="evidence" value="ECO:0007669"/>
    <property type="project" value="TreeGrafter"/>
</dbReference>
<dbReference type="GO" id="GO:0001867">
    <property type="term" value="P:complement activation, lectin pathway"/>
    <property type="evidence" value="ECO:0007669"/>
    <property type="project" value="TreeGrafter"/>
</dbReference>
<accession>A0A3Q0G8R6</accession>
<comment type="similarity">
    <text evidence="3">Belongs to the ficolin lectin family. Veficolin subfamily.</text>
</comment>
<dbReference type="CDD" id="cd00087">
    <property type="entry name" value="FReD"/>
    <property type="match status" value="1"/>
</dbReference>
<dbReference type="InterPro" id="IPR014716">
    <property type="entry name" value="Fibrinogen_a/b/g_C_1"/>
</dbReference>
<dbReference type="CTD" id="8547"/>
<dbReference type="SMART" id="SM00186">
    <property type="entry name" value="FBG"/>
    <property type="match status" value="1"/>
</dbReference>
<proteinExistence type="inferred from homology"/>
<dbReference type="RefSeq" id="XP_025054538.1">
    <property type="nucleotide sequence ID" value="XM_025198753.1"/>
</dbReference>
<evidence type="ECO:0000259" key="13">
    <source>
        <dbReference type="PROSITE" id="PS51406"/>
    </source>
</evidence>
<evidence type="ECO:0000256" key="3">
    <source>
        <dbReference type="ARBA" id="ARBA00006932"/>
    </source>
</evidence>
<feature type="signal peptide" evidence="12">
    <location>
        <begin position="1"/>
        <end position="18"/>
    </location>
</feature>
<keyword evidence="8" id="KW-1216">Complement system impairing toxin</keyword>
<dbReference type="InterPro" id="IPR036056">
    <property type="entry name" value="Fibrinogen-like_C"/>
</dbReference>
<dbReference type="GO" id="GO:0090729">
    <property type="term" value="F:toxin activity"/>
    <property type="evidence" value="ECO:0007669"/>
    <property type="project" value="UniProtKB-KW"/>
</dbReference>
<sequence length="337" mass="36417">MALGTGLLLALVLGLVAGAPQGVSGQDAESSSCVPSRPLAELKDKTIFFQGQPGIPGVPGTHGVPGTRGEPGSRGPPGEPGPVGPPGKAGPKGDKGDACSLTAPDSCSQTVTPSLLHPPSLPRPAARNCKELLEQGNALSGWYTIQPQTGRRLTVFCDMETDGGGWLVFQRRQDGSVDFYRGWESYKRGFGNHASEFWLGNDNIHFLTSTDTHHLRIDARDFNDSATFATYTSFKILSEEEKYALALGSFLNGDMGDSLSGHNKLPFSTMDKDNDNYENSCSIVYKGAWWYGKCHSSNLNGLYLKGQHSTFANGINWSAGKGYHYSYKYVDMKIRPQ</sequence>
<feature type="chain" id="PRO_5017952488" evidence="12">
    <location>
        <begin position="19"/>
        <end position="337"/>
    </location>
</feature>
<feature type="compositionally biased region" description="Polar residues" evidence="11">
    <location>
        <begin position="103"/>
        <end position="112"/>
    </location>
</feature>